<accession>A0ABD0UWL4</accession>
<comment type="similarity">
    <text evidence="1">Belongs to the senescence regulator S40 family.</text>
</comment>
<dbReference type="GO" id="GO:0010150">
    <property type="term" value="P:leaf senescence"/>
    <property type="evidence" value="ECO:0007669"/>
    <property type="project" value="UniProtKB-ARBA"/>
</dbReference>
<dbReference type="EMBL" id="JANQDX010000011">
    <property type="protein sequence ID" value="KAL0916943.1"/>
    <property type="molecule type" value="Genomic_DNA"/>
</dbReference>
<comment type="caution">
    <text evidence="3">The sequence shown here is derived from an EMBL/GenBank/DDBJ whole genome shotgun (WGS) entry which is preliminary data.</text>
</comment>
<dbReference type="PANTHER" id="PTHR33083:SF93">
    <property type="entry name" value="OS07G0516300 PROTEIN"/>
    <property type="match status" value="1"/>
</dbReference>
<evidence type="ECO:0000256" key="1">
    <source>
        <dbReference type="ARBA" id="ARBA00034773"/>
    </source>
</evidence>
<dbReference type="AlphaFoldDB" id="A0ABD0UWL4"/>
<dbReference type="Proteomes" id="UP001552299">
    <property type="component" value="Unassembled WGS sequence"/>
</dbReference>
<sequence length="170" mass="18233">MAGKHLFAGNRLFSTAESSTGSISSSDLLDFVEDDIWTTGNQSSAGGGVWSLRRCTGGWDRPRHVGGASLNFEAAEDEAALRRRRGDRTATEAGKSAPVSVPGWGRMGGSASAEAEVEEEEWVPPHEYVARVHGKTAVTTSVFEGVGRTLKGRDMSRVRDAVWSRTGFFG</sequence>
<dbReference type="Pfam" id="PF04520">
    <property type="entry name" value="Senescence_reg"/>
    <property type="match status" value="1"/>
</dbReference>
<organism evidence="3 4">
    <name type="scientific">Dendrobium thyrsiflorum</name>
    <name type="common">Pinecone-like raceme dendrobium</name>
    <name type="synonym">Orchid</name>
    <dbReference type="NCBI Taxonomy" id="117978"/>
    <lineage>
        <taxon>Eukaryota</taxon>
        <taxon>Viridiplantae</taxon>
        <taxon>Streptophyta</taxon>
        <taxon>Embryophyta</taxon>
        <taxon>Tracheophyta</taxon>
        <taxon>Spermatophyta</taxon>
        <taxon>Magnoliopsida</taxon>
        <taxon>Liliopsida</taxon>
        <taxon>Asparagales</taxon>
        <taxon>Orchidaceae</taxon>
        <taxon>Epidendroideae</taxon>
        <taxon>Malaxideae</taxon>
        <taxon>Dendrobiinae</taxon>
        <taxon>Dendrobium</taxon>
    </lineage>
</organism>
<evidence type="ECO:0000313" key="4">
    <source>
        <dbReference type="Proteomes" id="UP001552299"/>
    </source>
</evidence>
<evidence type="ECO:0000256" key="2">
    <source>
        <dbReference type="SAM" id="MobiDB-lite"/>
    </source>
</evidence>
<evidence type="ECO:0008006" key="5">
    <source>
        <dbReference type="Google" id="ProtNLM"/>
    </source>
</evidence>
<dbReference type="PANTHER" id="PTHR33083">
    <property type="entry name" value="EXPRESSED PROTEIN"/>
    <property type="match status" value="1"/>
</dbReference>
<feature type="region of interest" description="Disordered" evidence="2">
    <location>
        <begin position="82"/>
        <end position="109"/>
    </location>
</feature>
<dbReference type="InterPro" id="IPR007608">
    <property type="entry name" value="Senescence_reg_S40"/>
</dbReference>
<gene>
    <name evidence="3" type="ORF">M5K25_014498</name>
</gene>
<reference evidence="3 4" key="1">
    <citation type="journal article" date="2024" name="Plant Biotechnol. J.">
        <title>Dendrobium thyrsiflorum genome and its molecular insights into genes involved in important horticultural traits.</title>
        <authorList>
            <person name="Chen B."/>
            <person name="Wang J.Y."/>
            <person name="Zheng P.J."/>
            <person name="Li K.L."/>
            <person name="Liang Y.M."/>
            <person name="Chen X.F."/>
            <person name="Zhang C."/>
            <person name="Zhao X."/>
            <person name="He X."/>
            <person name="Zhang G.Q."/>
            <person name="Liu Z.J."/>
            <person name="Xu Q."/>
        </authorList>
    </citation>
    <scope>NUCLEOTIDE SEQUENCE [LARGE SCALE GENOMIC DNA]</scope>
    <source>
        <strain evidence="3">GZMU011</strain>
    </source>
</reference>
<protein>
    <recommendedName>
        <fullName evidence="5">Senescence regulator</fullName>
    </recommendedName>
</protein>
<keyword evidence="4" id="KW-1185">Reference proteome</keyword>
<proteinExistence type="inferred from homology"/>
<name>A0ABD0UWL4_DENTH</name>
<evidence type="ECO:0000313" key="3">
    <source>
        <dbReference type="EMBL" id="KAL0916943.1"/>
    </source>
</evidence>